<dbReference type="AlphaFoldDB" id="A0A392NC55"/>
<dbReference type="GO" id="GO:1990904">
    <property type="term" value="C:ribonucleoprotein complex"/>
    <property type="evidence" value="ECO:0007669"/>
    <property type="project" value="TreeGrafter"/>
</dbReference>
<dbReference type="GO" id="GO:0005525">
    <property type="term" value="F:GTP binding"/>
    <property type="evidence" value="ECO:0007669"/>
    <property type="project" value="InterPro"/>
</dbReference>
<dbReference type="Gene3D" id="3.40.50.300">
    <property type="entry name" value="P-loop containing nucleotide triphosphate hydrolases"/>
    <property type="match status" value="1"/>
</dbReference>
<reference evidence="2 3" key="1">
    <citation type="journal article" date="2018" name="Front. Plant Sci.">
        <title>Red Clover (Trifolium pratense) and Zigzag Clover (T. medium) - A Picture of Genomic Similarities and Differences.</title>
        <authorList>
            <person name="Dluhosova J."/>
            <person name="Istvanek J."/>
            <person name="Nedelnik J."/>
            <person name="Repkova J."/>
        </authorList>
    </citation>
    <scope>NUCLEOTIDE SEQUENCE [LARGE SCALE GENOMIC DNA]</scope>
    <source>
        <strain evidence="3">cv. 10/8</strain>
        <tissue evidence="2">Leaf</tissue>
    </source>
</reference>
<feature type="non-terminal residue" evidence="2">
    <location>
        <position position="1"/>
    </location>
</feature>
<keyword evidence="3" id="KW-1185">Reference proteome</keyword>
<dbReference type="Proteomes" id="UP000265520">
    <property type="component" value="Unassembled WGS sequence"/>
</dbReference>
<dbReference type="PANTHER" id="PTHR42908:SF8">
    <property type="entry name" value="TR-TYPE G DOMAIN-CONTAINING PROTEIN"/>
    <property type="match status" value="1"/>
</dbReference>
<sequence length="51" mass="5388">VERVVGMVEGAVLVVDAGEGPLAQTKFVLAKALKYGLRPILLLNKVDRPSG</sequence>
<accession>A0A392NC55</accession>
<evidence type="ECO:0000313" key="2">
    <source>
        <dbReference type="EMBL" id="MCH96789.1"/>
    </source>
</evidence>
<dbReference type="PANTHER" id="PTHR42908">
    <property type="entry name" value="TRANSLATION ELONGATION FACTOR-RELATED"/>
    <property type="match status" value="1"/>
</dbReference>
<gene>
    <name evidence="2" type="ORF">A2U01_0017778</name>
</gene>
<dbReference type="InterPro" id="IPR000795">
    <property type="entry name" value="T_Tr_GTP-bd_dom"/>
</dbReference>
<dbReference type="GO" id="GO:0005829">
    <property type="term" value="C:cytosol"/>
    <property type="evidence" value="ECO:0007669"/>
    <property type="project" value="TreeGrafter"/>
</dbReference>
<dbReference type="SUPFAM" id="SSF52540">
    <property type="entry name" value="P-loop containing nucleoside triphosphate hydrolases"/>
    <property type="match status" value="1"/>
</dbReference>
<name>A0A392NC55_9FABA</name>
<protein>
    <submittedName>
        <fullName evidence="2">GTP-binding protein TypA/BipA</fullName>
    </submittedName>
</protein>
<dbReference type="EMBL" id="LXQA010033261">
    <property type="protein sequence ID" value="MCH96789.1"/>
    <property type="molecule type" value="Genomic_DNA"/>
</dbReference>
<comment type="caution">
    <text evidence="2">The sequence shown here is derived from an EMBL/GenBank/DDBJ whole genome shotgun (WGS) entry which is preliminary data.</text>
</comment>
<dbReference type="GO" id="GO:0003924">
    <property type="term" value="F:GTPase activity"/>
    <property type="evidence" value="ECO:0007669"/>
    <property type="project" value="InterPro"/>
</dbReference>
<dbReference type="Pfam" id="PF00009">
    <property type="entry name" value="GTP_EFTU"/>
    <property type="match status" value="1"/>
</dbReference>
<organism evidence="2 3">
    <name type="scientific">Trifolium medium</name>
    <dbReference type="NCBI Taxonomy" id="97028"/>
    <lineage>
        <taxon>Eukaryota</taxon>
        <taxon>Viridiplantae</taxon>
        <taxon>Streptophyta</taxon>
        <taxon>Embryophyta</taxon>
        <taxon>Tracheophyta</taxon>
        <taxon>Spermatophyta</taxon>
        <taxon>Magnoliopsida</taxon>
        <taxon>eudicotyledons</taxon>
        <taxon>Gunneridae</taxon>
        <taxon>Pentapetalae</taxon>
        <taxon>rosids</taxon>
        <taxon>fabids</taxon>
        <taxon>Fabales</taxon>
        <taxon>Fabaceae</taxon>
        <taxon>Papilionoideae</taxon>
        <taxon>50 kb inversion clade</taxon>
        <taxon>NPAAA clade</taxon>
        <taxon>Hologalegina</taxon>
        <taxon>IRL clade</taxon>
        <taxon>Trifolieae</taxon>
        <taxon>Trifolium</taxon>
    </lineage>
</organism>
<evidence type="ECO:0000259" key="1">
    <source>
        <dbReference type="Pfam" id="PF00009"/>
    </source>
</evidence>
<proteinExistence type="predicted"/>
<feature type="domain" description="Tr-type G" evidence="1">
    <location>
        <begin position="1"/>
        <end position="49"/>
    </location>
</feature>
<evidence type="ECO:0000313" key="3">
    <source>
        <dbReference type="Proteomes" id="UP000265520"/>
    </source>
</evidence>
<dbReference type="InterPro" id="IPR027417">
    <property type="entry name" value="P-loop_NTPase"/>
</dbReference>